<proteinExistence type="predicted"/>
<protein>
    <submittedName>
        <fullName evidence="2">Innexin</fullName>
    </submittedName>
</protein>
<evidence type="ECO:0000313" key="2">
    <source>
        <dbReference type="WBParaSite" id="JU765_v2.g20056.t3"/>
    </source>
</evidence>
<dbReference type="WBParaSite" id="JU765_v2.g20056.t3">
    <property type="protein sequence ID" value="JU765_v2.g20056.t3"/>
    <property type="gene ID" value="JU765_v2.g20056"/>
</dbReference>
<sequence>MEALICYAPKLIFKILYSFTDTQVTDVIEYAWKKNKDLKGKVLEKPKDDGKNDVLEKPKDDGKNDDSNPVTALITERLVFLSNKPKREANVRFEDYLTVIYFLMKILAICSIIFQLILLAFFIDAPDIYWGWDLFIKLMNGQDWRVNGYFPRVTFCDLETRDIGQHRPHTIQCVLMLNMFIEKIYLFLFFWFWTMLVISVANLLWWCWRVLPIGRASRMINDALEQSGTRQPDKRDIELFIRKSLHKDGIVILRLIDSNVGFIAMSDVCRRLWDNFFSKKM</sequence>
<name>A0AC34QW72_9BILA</name>
<evidence type="ECO:0000313" key="1">
    <source>
        <dbReference type="Proteomes" id="UP000887576"/>
    </source>
</evidence>
<dbReference type="Proteomes" id="UP000887576">
    <property type="component" value="Unplaced"/>
</dbReference>
<reference evidence="2" key="1">
    <citation type="submission" date="2022-11" db="UniProtKB">
        <authorList>
            <consortium name="WormBaseParasite"/>
        </authorList>
    </citation>
    <scope>IDENTIFICATION</scope>
</reference>
<accession>A0AC34QW72</accession>
<organism evidence="1 2">
    <name type="scientific">Panagrolaimus sp. JU765</name>
    <dbReference type="NCBI Taxonomy" id="591449"/>
    <lineage>
        <taxon>Eukaryota</taxon>
        <taxon>Metazoa</taxon>
        <taxon>Ecdysozoa</taxon>
        <taxon>Nematoda</taxon>
        <taxon>Chromadorea</taxon>
        <taxon>Rhabditida</taxon>
        <taxon>Tylenchina</taxon>
        <taxon>Panagrolaimomorpha</taxon>
        <taxon>Panagrolaimoidea</taxon>
        <taxon>Panagrolaimidae</taxon>
        <taxon>Panagrolaimus</taxon>
    </lineage>
</organism>